<reference evidence="2 3" key="1">
    <citation type="journal article" date="2018" name="Nat. Biotechnol.">
        <title>A standardized bacterial taxonomy based on genome phylogeny substantially revises the tree of life.</title>
        <authorList>
            <person name="Parks D.H."/>
            <person name="Chuvochina M."/>
            <person name="Waite D.W."/>
            <person name="Rinke C."/>
            <person name="Skarshewski A."/>
            <person name="Chaumeil P.A."/>
            <person name="Hugenholtz P."/>
        </authorList>
    </citation>
    <scope>NUCLEOTIDE SEQUENCE [LARGE SCALE GENOMIC DNA]</scope>
    <source>
        <strain evidence="2">UBA11482</strain>
    </source>
</reference>
<dbReference type="RefSeq" id="WP_022389804.1">
    <property type="nucleotide sequence ID" value="NZ_AP028032.1"/>
</dbReference>
<feature type="domain" description="Chorismate-utilising enzyme C-terminal" evidence="1">
    <location>
        <begin position="78"/>
        <end position="321"/>
    </location>
</feature>
<evidence type="ECO:0000313" key="3">
    <source>
        <dbReference type="Proteomes" id="UP000262954"/>
    </source>
</evidence>
<dbReference type="PANTHER" id="PTHR11236">
    <property type="entry name" value="AMINOBENZOATE/ANTHRANILATE SYNTHASE"/>
    <property type="match status" value="1"/>
</dbReference>
<comment type="caution">
    <text evidence="2">The sequence shown here is derived from an EMBL/GenBank/DDBJ whole genome shotgun (WGS) entry which is preliminary data.</text>
</comment>
<dbReference type="GeneID" id="92929279"/>
<organism evidence="2 3">
    <name type="scientific">Coprobacter fastidiosus</name>
    <dbReference type="NCBI Taxonomy" id="1099853"/>
    <lineage>
        <taxon>Bacteria</taxon>
        <taxon>Pseudomonadati</taxon>
        <taxon>Bacteroidota</taxon>
        <taxon>Bacteroidia</taxon>
        <taxon>Bacteroidales</taxon>
        <taxon>Barnesiellaceae</taxon>
        <taxon>Coprobacter</taxon>
    </lineage>
</organism>
<dbReference type="InterPro" id="IPR005801">
    <property type="entry name" value="ADC_synthase"/>
</dbReference>
<dbReference type="AlphaFoldDB" id="A0A316RTR2"/>
<dbReference type="Gene3D" id="3.60.120.10">
    <property type="entry name" value="Anthranilate synthase"/>
    <property type="match status" value="1"/>
</dbReference>
<accession>A0A316RTR2</accession>
<dbReference type="NCBIfam" id="NF005486">
    <property type="entry name" value="PRK07093.1"/>
    <property type="match status" value="1"/>
</dbReference>
<dbReference type="InterPro" id="IPR019999">
    <property type="entry name" value="Anth_synth_I-like"/>
</dbReference>
<dbReference type="SUPFAM" id="SSF56322">
    <property type="entry name" value="ADC synthase"/>
    <property type="match status" value="1"/>
</dbReference>
<name>A0A316RTR2_9BACT</name>
<evidence type="ECO:0000259" key="1">
    <source>
        <dbReference type="Pfam" id="PF00425"/>
    </source>
</evidence>
<evidence type="ECO:0000313" key="2">
    <source>
        <dbReference type="EMBL" id="HBJ09244.1"/>
    </source>
</evidence>
<dbReference type="GO" id="GO:0000162">
    <property type="term" value="P:L-tryptophan biosynthetic process"/>
    <property type="evidence" value="ECO:0007669"/>
    <property type="project" value="TreeGrafter"/>
</dbReference>
<dbReference type="PRINTS" id="PR00095">
    <property type="entry name" value="ANTSNTHASEI"/>
</dbReference>
<dbReference type="Pfam" id="PF00425">
    <property type="entry name" value="Chorismate_bind"/>
    <property type="match status" value="1"/>
</dbReference>
<dbReference type="InterPro" id="IPR015890">
    <property type="entry name" value="Chorismate_C"/>
</dbReference>
<dbReference type="PANTHER" id="PTHR11236:SF50">
    <property type="entry name" value="AMINODEOXYCHORISMATE SYNTHASE COMPONENT 1"/>
    <property type="match status" value="1"/>
</dbReference>
<gene>
    <name evidence="2" type="ORF">DDY73_09600</name>
</gene>
<sequence>MHLFSQTDIIKELNNLGKYRKEFIFIINYQGDEAYILELSDIDPDLILYDFNGVTNCPKGHKNISLPITWKPQFIPFSEYRHSFSIIEENILRGNSYLTNLTCATSVETNLSLKEIFEHSQAPYRLWIKNQLTVFSPEIFIQICNDEISSFPMKGTIDSRVPDAEMQILNDPKESAEHATIVDLIRNDLSKIANNVHVPRYRYIDKIITNKGELLQVSSEIRGKLKLVFPEKVGDILYNLLPAGSITGAPKKATMKIIRSAETYNRGFYTGIMGYCNKSTLESAVMIRFIEQQGNKKIFKSGGGITAQSDVIKEYNEMKQKVYVPIH</sequence>
<dbReference type="GO" id="GO:0046820">
    <property type="term" value="F:4-amino-4-deoxychorismate synthase activity"/>
    <property type="evidence" value="ECO:0007669"/>
    <property type="project" value="TreeGrafter"/>
</dbReference>
<proteinExistence type="predicted"/>
<dbReference type="Proteomes" id="UP000262954">
    <property type="component" value="Unassembled WGS sequence"/>
</dbReference>
<protein>
    <submittedName>
        <fullName evidence="2">Aminodeoxychorismate synthase component I</fullName>
    </submittedName>
</protein>
<dbReference type="EMBL" id="DNWC01000125">
    <property type="protein sequence ID" value="HBJ09244.1"/>
    <property type="molecule type" value="Genomic_DNA"/>
</dbReference>